<gene>
    <name evidence="6" type="ORF">AKJ39_02590</name>
</gene>
<feature type="transmembrane region" description="Helical" evidence="5">
    <location>
        <begin position="13"/>
        <end position="36"/>
    </location>
</feature>
<evidence type="ECO:0000256" key="2">
    <source>
        <dbReference type="ARBA" id="ARBA00022692"/>
    </source>
</evidence>
<proteinExistence type="predicted"/>
<sequence>MIFSDKGQGVLKWFLYAVVILAAILGAISITSGFIMDYYWFGSVGYLQVFMINIRYQLALLFIGWGITTICLLLILRTVRKSFSEEISGFGETFFKIISVFIGFGIGWWFKGAYLPVLKFLNQASWGVTDPVFNQDISFYVFTLPFLRTILTFIAVFRG</sequence>
<feature type="transmembrane region" description="Helical" evidence="5">
    <location>
        <begin position="97"/>
        <end position="117"/>
    </location>
</feature>
<keyword evidence="3 5" id="KW-1133">Transmembrane helix</keyword>
<feature type="transmembrane region" description="Helical" evidence="5">
    <location>
        <begin position="56"/>
        <end position="76"/>
    </location>
</feature>
<dbReference type="PANTHER" id="PTHR39344:SF1">
    <property type="entry name" value="UPF0182 PROTEIN SLL1060"/>
    <property type="match status" value="1"/>
</dbReference>
<dbReference type="EMBL" id="LHXT01000033">
    <property type="protein sequence ID" value="KXA98045.1"/>
    <property type="molecule type" value="Genomic_DNA"/>
</dbReference>
<feature type="transmembrane region" description="Helical" evidence="5">
    <location>
        <begin position="137"/>
        <end position="157"/>
    </location>
</feature>
<organism evidence="6 7">
    <name type="scientific">candidate division MSBL1 archaeon SCGC-AAA259J03</name>
    <dbReference type="NCBI Taxonomy" id="1698269"/>
    <lineage>
        <taxon>Archaea</taxon>
        <taxon>Methanobacteriati</taxon>
        <taxon>Methanobacteriota</taxon>
        <taxon>candidate division MSBL1</taxon>
    </lineage>
</organism>
<dbReference type="AlphaFoldDB" id="A0A656YWH6"/>
<reference evidence="6 7" key="1">
    <citation type="journal article" date="2016" name="Sci. Rep.">
        <title>Metabolic traits of an uncultured archaeal lineage -MSBL1- from brine pools of the Red Sea.</title>
        <authorList>
            <person name="Mwirichia R."/>
            <person name="Alam I."/>
            <person name="Rashid M."/>
            <person name="Vinu M."/>
            <person name="Ba-Alawi W."/>
            <person name="Anthony Kamau A."/>
            <person name="Kamanda Ngugi D."/>
            <person name="Goker M."/>
            <person name="Klenk H.P."/>
            <person name="Bajic V."/>
            <person name="Stingl U."/>
        </authorList>
    </citation>
    <scope>NUCLEOTIDE SEQUENCE [LARGE SCALE GENOMIC DNA]</scope>
    <source>
        <strain evidence="6">SCGC-AAA259J03</strain>
    </source>
</reference>
<evidence type="ECO:0000313" key="7">
    <source>
        <dbReference type="Proteomes" id="UP000070257"/>
    </source>
</evidence>
<dbReference type="Proteomes" id="UP000070257">
    <property type="component" value="Unassembled WGS sequence"/>
</dbReference>
<keyword evidence="4 5" id="KW-0472">Membrane</keyword>
<evidence type="ECO:0000313" key="6">
    <source>
        <dbReference type="EMBL" id="KXA98045.1"/>
    </source>
</evidence>
<evidence type="ECO:0000256" key="5">
    <source>
        <dbReference type="SAM" id="Phobius"/>
    </source>
</evidence>
<dbReference type="Pfam" id="PF03699">
    <property type="entry name" value="UPF0182"/>
    <property type="match status" value="1"/>
</dbReference>
<keyword evidence="1" id="KW-1003">Cell membrane</keyword>
<evidence type="ECO:0000256" key="3">
    <source>
        <dbReference type="ARBA" id="ARBA00022989"/>
    </source>
</evidence>
<dbReference type="GO" id="GO:0016020">
    <property type="term" value="C:membrane"/>
    <property type="evidence" value="ECO:0007669"/>
    <property type="project" value="InterPro"/>
</dbReference>
<evidence type="ECO:0000256" key="1">
    <source>
        <dbReference type="ARBA" id="ARBA00022475"/>
    </source>
</evidence>
<protein>
    <submittedName>
        <fullName evidence="6">Uncharacterized protein</fullName>
    </submittedName>
</protein>
<accession>A0A656YWH6</accession>
<name>A0A656YWH6_9EURY</name>
<keyword evidence="7" id="KW-1185">Reference proteome</keyword>
<dbReference type="InterPro" id="IPR005372">
    <property type="entry name" value="UPF0182"/>
</dbReference>
<comment type="caution">
    <text evidence="6">The sequence shown here is derived from an EMBL/GenBank/DDBJ whole genome shotgun (WGS) entry which is preliminary data.</text>
</comment>
<keyword evidence="2 5" id="KW-0812">Transmembrane</keyword>
<dbReference type="PANTHER" id="PTHR39344">
    <property type="entry name" value="UPF0182 PROTEIN SLL1060"/>
    <property type="match status" value="1"/>
</dbReference>
<evidence type="ECO:0000256" key="4">
    <source>
        <dbReference type="ARBA" id="ARBA00023136"/>
    </source>
</evidence>
<dbReference type="GO" id="GO:0005576">
    <property type="term" value="C:extracellular region"/>
    <property type="evidence" value="ECO:0007669"/>
    <property type="project" value="TreeGrafter"/>
</dbReference>